<dbReference type="Pfam" id="PF16100">
    <property type="entry name" value="RMI2"/>
    <property type="match status" value="1"/>
</dbReference>
<dbReference type="AlphaFoldDB" id="A0A5J4YN83"/>
<keyword evidence="3" id="KW-1185">Reference proteome</keyword>
<dbReference type="PANTHER" id="PTHR33962:SF1">
    <property type="entry name" value="RECQ-MEDIATED GENOME INSTABILITY PROTEIN 2"/>
    <property type="match status" value="1"/>
</dbReference>
<dbReference type="OrthoDB" id="59690at2759"/>
<dbReference type="InterPro" id="IPR032245">
    <property type="entry name" value="RMI2"/>
</dbReference>
<evidence type="ECO:0000256" key="1">
    <source>
        <dbReference type="SAM" id="MobiDB-lite"/>
    </source>
</evidence>
<dbReference type="GO" id="GO:0005829">
    <property type="term" value="C:cytosol"/>
    <property type="evidence" value="ECO:0007669"/>
    <property type="project" value="TreeGrafter"/>
</dbReference>
<proteinExistence type="predicted"/>
<dbReference type="Proteomes" id="UP000324585">
    <property type="component" value="Unassembled WGS sequence"/>
</dbReference>
<dbReference type="GO" id="GO:0006281">
    <property type="term" value="P:DNA repair"/>
    <property type="evidence" value="ECO:0007669"/>
    <property type="project" value="TreeGrafter"/>
</dbReference>
<dbReference type="GO" id="GO:0033045">
    <property type="term" value="P:regulation of sister chromatid segregation"/>
    <property type="evidence" value="ECO:0007669"/>
    <property type="project" value="TreeGrafter"/>
</dbReference>
<evidence type="ECO:0008006" key="4">
    <source>
        <dbReference type="Google" id="ProtNLM"/>
    </source>
</evidence>
<gene>
    <name evidence="2" type="ORF">FVE85_9181</name>
</gene>
<dbReference type="InterPro" id="IPR012340">
    <property type="entry name" value="NA-bd_OB-fold"/>
</dbReference>
<evidence type="ECO:0000313" key="2">
    <source>
        <dbReference type="EMBL" id="KAA8492909.1"/>
    </source>
</evidence>
<dbReference type="GO" id="GO:0016607">
    <property type="term" value="C:nuclear speck"/>
    <property type="evidence" value="ECO:0007669"/>
    <property type="project" value="TreeGrafter"/>
</dbReference>
<dbReference type="Gene3D" id="2.40.50.140">
    <property type="entry name" value="Nucleic acid-binding proteins"/>
    <property type="match status" value="1"/>
</dbReference>
<evidence type="ECO:0000313" key="3">
    <source>
        <dbReference type="Proteomes" id="UP000324585"/>
    </source>
</evidence>
<sequence length="138" mass="14889">MDSVSNVTQSSGGKPSDREGSRKTFVSLIARQPARVPPLVWVQGVLVWCGARAITQRVLLDDGTGVIEVLLDTARFRELSGELCVGMYLMVVGSVESFPTGSPSPRVQLSARTVRDLSTSVESQAVWILEVIAVSRES</sequence>
<organism evidence="2 3">
    <name type="scientific">Porphyridium purpureum</name>
    <name type="common">Red alga</name>
    <name type="synonym">Porphyridium cruentum</name>
    <dbReference type="NCBI Taxonomy" id="35688"/>
    <lineage>
        <taxon>Eukaryota</taxon>
        <taxon>Rhodophyta</taxon>
        <taxon>Bangiophyceae</taxon>
        <taxon>Porphyridiales</taxon>
        <taxon>Porphyridiaceae</taxon>
        <taxon>Porphyridium</taxon>
    </lineage>
</organism>
<dbReference type="GO" id="GO:2000042">
    <property type="term" value="P:negative regulation of double-strand break repair via homologous recombination"/>
    <property type="evidence" value="ECO:0007669"/>
    <property type="project" value="TreeGrafter"/>
</dbReference>
<dbReference type="GO" id="GO:0043007">
    <property type="term" value="P:maintenance of rDNA"/>
    <property type="evidence" value="ECO:0007669"/>
    <property type="project" value="TreeGrafter"/>
</dbReference>
<name>A0A5J4YN83_PORPP</name>
<comment type="caution">
    <text evidence="2">The sequence shown here is derived from an EMBL/GenBank/DDBJ whole genome shotgun (WGS) entry which is preliminary data.</text>
</comment>
<feature type="region of interest" description="Disordered" evidence="1">
    <location>
        <begin position="1"/>
        <end position="20"/>
    </location>
</feature>
<accession>A0A5J4YN83</accession>
<dbReference type="EMBL" id="VRMN01000008">
    <property type="protein sequence ID" value="KAA8492909.1"/>
    <property type="molecule type" value="Genomic_DNA"/>
</dbReference>
<dbReference type="PANTHER" id="PTHR33962">
    <property type="entry name" value="RECQ-MEDIATED GENOME INSTABILITY PROTEIN 2 RMI2"/>
    <property type="match status" value="1"/>
</dbReference>
<protein>
    <recommendedName>
        <fullName evidence="4">OB domain-containing protein</fullName>
    </recommendedName>
</protein>
<reference evidence="3" key="1">
    <citation type="journal article" date="2019" name="Nat. Commun.">
        <title>Expansion of phycobilisome linker gene families in mesophilic red algae.</title>
        <authorList>
            <person name="Lee J."/>
            <person name="Kim D."/>
            <person name="Bhattacharya D."/>
            <person name="Yoon H.S."/>
        </authorList>
    </citation>
    <scope>NUCLEOTIDE SEQUENCE [LARGE SCALE GENOMIC DNA]</scope>
    <source>
        <strain evidence="3">CCMP 1328</strain>
    </source>
</reference>
<feature type="compositionally biased region" description="Polar residues" evidence="1">
    <location>
        <begin position="1"/>
        <end position="13"/>
    </location>
</feature>